<name>A0A2P2E7B4_9PROT</name>
<feature type="domain" description="AAA+ ATPase" evidence="1">
    <location>
        <begin position="82"/>
        <end position="352"/>
    </location>
</feature>
<proteinExistence type="predicted"/>
<dbReference type="CDD" id="cd18809">
    <property type="entry name" value="SF1_C_RecD"/>
    <property type="match status" value="1"/>
</dbReference>
<dbReference type="InterPro" id="IPR027417">
    <property type="entry name" value="P-loop_NTPase"/>
</dbReference>
<keyword evidence="3" id="KW-1185">Reference proteome</keyword>
<dbReference type="InterPro" id="IPR049163">
    <property type="entry name" value="Pif1-like_2B_dom"/>
</dbReference>
<evidence type="ECO:0000313" key="2">
    <source>
        <dbReference type="EMBL" id="GBF56930.1"/>
    </source>
</evidence>
<dbReference type="Pfam" id="PF21530">
    <property type="entry name" value="Pif1_2B_dom"/>
    <property type="match status" value="1"/>
</dbReference>
<protein>
    <submittedName>
        <fullName evidence="2">ATP-dependent RecD-like DNA helicase</fullName>
        <ecNumber evidence="2">3.6.4.12</ecNumber>
    </submittedName>
</protein>
<sequence>MKTIREMPLRGGLARLVDTGKGFSAVLIRNGSIVAKVDDPDGAMAMARLQAGHGRIEAAPREPVFTLADGPYRPVAERIEQAEGGVFLTGRAGTGKTTFLKAFLDETELKAAIVAPSGIAALNAGGQTIHSLFKLPPAMIQPQDVRRVREGRMLRALDLLVIDEISMVRSDLMDAIDRSMRLHRGVARPFGGVRVLCVGDSAQLPPVVSREDEPVLQEWFGGPYFFDAPAVKALSWTAIELQEVFRQSDAAFLALLDRMRRGRPTLQDAELLDTRVVGEPPPFSEADGEGAIVLTTTNEAARRINDMEMARLTGPEASYGAKVEGQFDERIFPTDSDLVLRVGARVMLLRNDADKRWVNGTLATVVDLGKTSVFVRIGGRVHEVEPADWERYVYEPDADGEPQRKAVGVFRQVPLRPAWALTVHKAQGLTFDAVHVDFGRGAFAHGQTYVALSRCRTLEGLTLSRHLRRTDVRVDDAAFAFADKAIYADLGAFRVGRIEPD</sequence>
<dbReference type="EC" id="3.6.4.12" evidence="2"/>
<dbReference type="PANTHER" id="PTHR47642">
    <property type="entry name" value="ATP-DEPENDENT DNA HELICASE"/>
    <property type="match status" value="1"/>
</dbReference>
<keyword evidence="2" id="KW-0347">Helicase</keyword>
<dbReference type="Gene3D" id="2.30.30.940">
    <property type="match status" value="1"/>
</dbReference>
<dbReference type="Proteomes" id="UP000245086">
    <property type="component" value="Unassembled WGS sequence"/>
</dbReference>
<evidence type="ECO:0000259" key="1">
    <source>
        <dbReference type="SMART" id="SM00382"/>
    </source>
</evidence>
<dbReference type="SMART" id="SM00382">
    <property type="entry name" value="AAA"/>
    <property type="match status" value="1"/>
</dbReference>
<keyword evidence="2" id="KW-0547">Nucleotide-binding</keyword>
<dbReference type="Gene3D" id="3.40.50.300">
    <property type="entry name" value="P-loop containing nucleotide triphosphate hydrolases"/>
    <property type="match status" value="2"/>
</dbReference>
<dbReference type="GO" id="GO:0006281">
    <property type="term" value="P:DNA repair"/>
    <property type="evidence" value="ECO:0007669"/>
    <property type="project" value="InterPro"/>
</dbReference>
<dbReference type="Pfam" id="PF05970">
    <property type="entry name" value="PIF1"/>
    <property type="match status" value="1"/>
</dbReference>
<dbReference type="InterPro" id="IPR051055">
    <property type="entry name" value="PIF1_helicase"/>
</dbReference>
<reference evidence="2" key="1">
    <citation type="journal article" date="2018" name="Genome Announc.">
        <title>Draft Genome Sequence of "Candidatus Phycosocius bacilliformis," an Alphaproteobacterial Ectosymbiont of the Hydrocarbon-Producing Green Alga Botryococcus braunii.</title>
        <authorList>
            <person name="Tanabe Y."/>
            <person name="Yamaguchi H."/>
            <person name="Watanabe M.M."/>
        </authorList>
    </citation>
    <scope>NUCLEOTIDE SEQUENCE [LARGE SCALE GENOMIC DNA]</scope>
    <source>
        <strain evidence="2">BOTRYCO-2</strain>
    </source>
</reference>
<dbReference type="GO" id="GO:0003678">
    <property type="term" value="F:DNA helicase activity"/>
    <property type="evidence" value="ECO:0007669"/>
    <property type="project" value="UniProtKB-EC"/>
</dbReference>
<dbReference type="InterPro" id="IPR010285">
    <property type="entry name" value="DNA_helicase_pif1-like_DEAD"/>
</dbReference>
<dbReference type="InterPro" id="IPR003593">
    <property type="entry name" value="AAA+_ATPase"/>
</dbReference>
<organism evidence="2 3">
    <name type="scientific">Candidatus Phycosocius bacilliformis</name>
    <dbReference type="NCBI Taxonomy" id="1445552"/>
    <lineage>
        <taxon>Bacteria</taxon>
        <taxon>Pseudomonadati</taxon>
        <taxon>Pseudomonadota</taxon>
        <taxon>Alphaproteobacteria</taxon>
        <taxon>Caulobacterales</taxon>
        <taxon>Caulobacterales incertae sedis</taxon>
        <taxon>Candidatus Phycosocius</taxon>
    </lineage>
</organism>
<comment type="caution">
    <text evidence="2">The sequence shown here is derived from an EMBL/GenBank/DDBJ whole genome shotgun (WGS) entry which is preliminary data.</text>
</comment>
<accession>A0A2P2E7B4</accession>
<keyword evidence="2" id="KW-0378">Hydrolase</keyword>
<dbReference type="GO" id="GO:0000723">
    <property type="term" value="P:telomere maintenance"/>
    <property type="evidence" value="ECO:0007669"/>
    <property type="project" value="InterPro"/>
</dbReference>
<dbReference type="RefSeq" id="WP_192576129.1">
    <property type="nucleotide sequence ID" value="NZ_BFBR01000001.1"/>
</dbReference>
<evidence type="ECO:0000313" key="3">
    <source>
        <dbReference type="Proteomes" id="UP000245086"/>
    </source>
</evidence>
<dbReference type="GO" id="GO:0016787">
    <property type="term" value="F:hydrolase activity"/>
    <property type="evidence" value="ECO:0007669"/>
    <property type="project" value="UniProtKB-KW"/>
</dbReference>
<dbReference type="AlphaFoldDB" id="A0A2P2E7B4"/>
<dbReference type="EMBL" id="BFBR01000001">
    <property type="protein sequence ID" value="GBF56930.1"/>
    <property type="molecule type" value="Genomic_DNA"/>
</dbReference>
<dbReference type="SUPFAM" id="SSF52540">
    <property type="entry name" value="P-loop containing nucleoside triphosphate hydrolases"/>
    <property type="match status" value="2"/>
</dbReference>
<keyword evidence="2" id="KW-0067">ATP-binding</keyword>
<gene>
    <name evidence="2" type="primary">recD2</name>
    <name evidence="2" type="ORF">PbB2_00587</name>
</gene>